<dbReference type="GO" id="GO:0004820">
    <property type="term" value="F:glycine-tRNA ligase activity"/>
    <property type="evidence" value="ECO:0007669"/>
    <property type="project" value="TreeGrafter"/>
</dbReference>
<sequence length="245" mass="27711">MSDTRTLTGDPFVRGVFESLLKHRLFYTEAFEIYRTSGSLHGDSRGLFDYGPPGCALQSNIIDVWRRHFVLEEDMLEVDCTILTPEEVFKTSGHVDKFEDWMCKDSKSGGFLRADHLIENVLEARLKGDKAARGVAVDDTKKGDVKVGAKKEKRKVKDVKAVRLTDSEVNEYEEILAKIDNYDGTELGELIERLDIRNPDGNNKVLPPVPFNLMFKTTLGPKQRLSRLSKTRNGSRPIPKLQEAP</sequence>
<dbReference type="InterPro" id="IPR027031">
    <property type="entry name" value="Gly-tRNA_synthase/POLG2"/>
</dbReference>
<evidence type="ECO:0000256" key="1">
    <source>
        <dbReference type="SAM" id="MobiDB-lite"/>
    </source>
</evidence>
<dbReference type="EMBL" id="CVMT01000003">
    <property type="protein sequence ID" value="CRG87153.1"/>
    <property type="molecule type" value="Genomic_DNA"/>
</dbReference>
<dbReference type="Gene3D" id="3.30.40.230">
    <property type="match status" value="1"/>
</dbReference>
<dbReference type="GO" id="GO:0070150">
    <property type="term" value="P:mitochondrial glycyl-tRNA aminoacylation"/>
    <property type="evidence" value="ECO:0007669"/>
    <property type="project" value="TreeGrafter"/>
</dbReference>
<accession>A0A0U1LUR7</accession>
<dbReference type="OrthoDB" id="57698at2759"/>
<name>A0A0U1LUR7_TALIS</name>
<dbReference type="GO" id="GO:0005739">
    <property type="term" value="C:mitochondrion"/>
    <property type="evidence" value="ECO:0007669"/>
    <property type="project" value="TreeGrafter"/>
</dbReference>
<proteinExistence type="predicted"/>
<reference evidence="2 3" key="1">
    <citation type="submission" date="2015-04" db="EMBL/GenBank/DDBJ databases">
        <authorList>
            <person name="Syromyatnikov M.Y."/>
            <person name="Popov V.N."/>
        </authorList>
    </citation>
    <scope>NUCLEOTIDE SEQUENCE [LARGE SCALE GENOMIC DNA]</scope>
    <source>
        <strain evidence="2">WF-38-12</strain>
    </source>
</reference>
<dbReference type="Gene3D" id="3.30.930.10">
    <property type="entry name" value="Bira Bifunctional Protein, Domain 2"/>
    <property type="match status" value="1"/>
</dbReference>
<dbReference type="Proteomes" id="UP000054383">
    <property type="component" value="Unassembled WGS sequence"/>
</dbReference>
<dbReference type="SUPFAM" id="SSF55681">
    <property type="entry name" value="Class II aaRS and biotin synthetases"/>
    <property type="match status" value="1"/>
</dbReference>
<keyword evidence="2" id="KW-0436">Ligase</keyword>
<dbReference type="STRING" id="28573.A0A0U1LUR7"/>
<dbReference type="InterPro" id="IPR045864">
    <property type="entry name" value="aa-tRNA-synth_II/BPL/LPL"/>
</dbReference>
<keyword evidence="2" id="KW-0030">Aminoacyl-tRNA synthetase</keyword>
<organism evidence="2 3">
    <name type="scientific">Talaromyces islandicus</name>
    <name type="common">Penicillium islandicum</name>
    <dbReference type="NCBI Taxonomy" id="28573"/>
    <lineage>
        <taxon>Eukaryota</taxon>
        <taxon>Fungi</taxon>
        <taxon>Dikarya</taxon>
        <taxon>Ascomycota</taxon>
        <taxon>Pezizomycotina</taxon>
        <taxon>Eurotiomycetes</taxon>
        <taxon>Eurotiomycetidae</taxon>
        <taxon>Eurotiales</taxon>
        <taxon>Trichocomaceae</taxon>
        <taxon>Talaromyces</taxon>
        <taxon>Talaromyces sect. Islandici</taxon>
    </lineage>
</organism>
<dbReference type="PANTHER" id="PTHR10745">
    <property type="entry name" value="GLYCYL-TRNA SYNTHETASE/DNA POLYMERASE SUBUNIT GAMMA-2"/>
    <property type="match status" value="1"/>
</dbReference>
<dbReference type="AlphaFoldDB" id="A0A0U1LUR7"/>
<gene>
    <name evidence="2" type="ORF">PISL3812_04169</name>
</gene>
<feature type="region of interest" description="Disordered" evidence="1">
    <location>
        <begin position="222"/>
        <end position="245"/>
    </location>
</feature>
<protein>
    <submittedName>
        <fullName evidence="2">Glycyl-tRNA synthetase</fullName>
    </submittedName>
</protein>
<evidence type="ECO:0000313" key="2">
    <source>
        <dbReference type="EMBL" id="CRG87153.1"/>
    </source>
</evidence>
<evidence type="ECO:0000313" key="3">
    <source>
        <dbReference type="Proteomes" id="UP000054383"/>
    </source>
</evidence>
<dbReference type="PRINTS" id="PR01043">
    <property type="entry name" value="TRNASYNTHGLY"/>
</dbReference>
<dbReference type="PANTHER" id="PTHR10745:SF0">
    <property type="entry name" value="GLYCINE--TRNA LIGASE"/>
    <property type="match status" value="1"/>
</dbReference>
<keyword evidence="3" id="KW-1185">Reference proteome</keyword>